<name>A0AA88IUX4_FICCA</name>
<comment type="caution">
    <text evidence="1">The sequence shown here is derived from an EMBL/GenBank/DDBJ whole genome shotgun (WGS) entry which is preliminary data.</text>
</comment>
<dbReference type="Gramene" id="FCD_00031294-RA">
    <property type="protein sequence ID" value="FCD_00031294-RA:cds"/>
    <property type="gene ID" value="FCD_00031294"/>
</dbReference>
<keyword evidence="2" id="KW-1185">Reference proteome</keyword>
<proteinExistence type="predicted"/>
<dbReference type="EMBL" id="BTGU01000076">
    <property type="protein sequence ID" value="GMN58203.1"/>
    <property type="molecule type" value="Genomic_DNA"/>
</dbReference>
<evidence type="ECO:0000313" key="2">
    <source>
        <dbReference type="Proteomes" id="UP001187192"/>
    </source>
</evidence>
<protein>
    <submittedName>
        <fullName evidence="1">Uncharacterized protein</fullName>
    </submittedName>
</protein>
<evidence type="ECO:0000313" key="1">
    <source>
        <dbReference type="EMBL" id="GMN58203.1"/>
    </source>
</evidence>
<gene>
    <name evidence="1" type="ORF">TIFTF001_027309</name>
</gene>
<dbReference type="Proteomes" id="UP001187192">
    <property type="component" value="Unassembled WGS sequence"/>
</dbReference>
<sequence length="46" mass="4796">MNIAPLAAINIARQARAISNPAATAHPLTAPIILSRRQVHGPSRTG</sequence>
<organism evidence="1 2">
    <name type="scientific">Ficus carica</name>
    <name type="common">Common fig</name>
    <dbReference type="NCBI Taxonomy" id="3494"/>
    <lineage>
        <taxon>Eukaryota</taxon>
        <taxon>Viridiplantae</taxon>
        <taxon>Streptophyta</taxon>
        <taxon>Embryophyta</taxon>
        <taxon>Tracheophyta</taxon>
        <taxon>Spermatophyta</taxon>
        <taxon>Magnoliopsida</taxon>
        <taxon>eudicotyledons</taxon>
        <taxon>Gunneridae</taxon>
        <taxon>Pentapetalae</taxon>
        <taxon>rosids</taxon>
        <taxon>fabids</taxon>
        <taxon>Rosales</taxon>
        <taxon>Moraceae</taxon>
        <taxon>Ficeae</taxon>
        <taxon>Ficus</taxon>
    </lineage>
</organism>
<reference evidence="1" key="1">
    <citation type="submission" date="2023-07" db="EMBL/GenBank/DDBJ databases">
        <title>draft genome sequence of fig (Ficus carica).</title>
        <authorList>
            <person name="Takahashi T."/>
            <person name="Nishimura K."/>
        </authorList>
    </citation>
    <scope>NUCLEOTIDE SEQUENCE</scope>
</reference>
<accession>A0AA88IUX4</accession>
<dbReference type="AlphaFoldDB" id="A0AA88IUX4"/>